<feature type="coiled-coil region" evidence="1">
    <location>
        <begin position="264"/>
        <end position="319"/>
    </location>
</feature>
<dbReference type="AlphaFoldDB" id="A0A1W5D668"/>
<evidence type="ECO:0000256" key="1">
    <source>
        <dbReference type="SAM" id="Coils"/>
    </source>
</evidence>
<evidence type="ECO:0000313" key="3">
    <source>
        <dbReference type="Proteomes" id="UP000192927"/>
    </source>
</evidence>
<dbReference type="PANTHER" id="PTHR42085">
    <property type="entry name" value="F-BOX DOMAIN-CONTAINING PROTEIN"/>
    <property type="match status" value="1"/>
</dbReference>
<dbReference type="InterPro" id="IPR038883">
    <property type="entry name" value="AN11006-like"/>
</dbReference>
<accession>A0A1W5D668</accession>
<evidence type="ECO:0008006" key="4">
    <source>
        <dbReference type="Google" id="ProtNLM"/>
    </source>
</evidence>
<keyword evidence="3" id="KW-1185">Reference proteome</keyword>
<protein>
    <recommendedName>
        <fullName evidence="4">F-box domain-containing protein</fullName>
    </recommendedName>
</protein>
<name>A0A1W5D668_9LECA</name>
<dbReference type="EMBL" id="FWEW01002631">
    <property type="protein sequence ID" value="SLM38648.1"/>
    <property type="molecule type" value="Genomic_DNA"/>
</dbReference>
<proteinExistence type="predicted"/>
<organism evidence="2 3">
    <name type="scientific">Lasallia pustulata</name>
    <dbReference type="NCBI Taxonomy" id="136370"/>
    <lineage>
        <taxon>Eukaryota</taxon>
        <taxon>Fungi</taxon>
        <taxon>Dikarya</taxon>
        <taxon>Ascomycota</taxon>
        <taxon>Pezizomycotina</taxon>
        <taxon>Lecanoromycetes</taxon>
        <taxon>OSLEUM clade</taxon>
        <taxon>Umbilicariomycetidae</taxon>
        <taxon>Umbilicariales</taxon>
        <taxon>Umbilicariaceae</taxon>
        <taxon>Lasallia</taxon>
    </lineage>
</organism>
<reference evidence="3" key="1">
    <citation type="submission" date="2017-03" db="EMBL/GenBank/DDBJ databases">
        <authorList>
            <person name="Sharma R."/>
            <person name="Thines M."/>
        </authorList>
    </citation>
    <scope>NUCLEOTIDE SEQUENCE [LARGE SCALE GENOMIC DNA]</scope>
</reference>
<dbReference type="PANTHER" id="PTHR42085:SF2">
    <property type="entry name" value="F-BOX DOMAIN-CONTAINING PROTEIN"/>
    <property type="match status" value="1"/>
</dbReference>
<evidence type="ECO:0000313" key="2">
    <source>
        <dbReference type="EMBL" id="SLM38648.1"/>
    </source>
</evidence>
<sequence length="325" mass="37218">MPFPFLKLPPEIRNNVYNLLLITSHPHRSLTPDIIGQVVRGAFEWNMCPDMGDSVSLLRTCKLVHQEASSILYGSNWFYFMERPSLGEEDEDEDNGGADIPICDHMFVYPWLRLIGAQNRMRLRNLRLHFTGETFFYCRGESNRFTSEVVTRTGGEYLVDALEFLGRGHALTMIEIVFSPLECTDTEFKKMFQHLFRRRSESRLIRQMESFSGLKQLIVGDLYQEEMESCPEAYASFLSVKMGMEGKQPAEEPQGSVAAKPSHGKSLAEKIKELIEERDRLERQALETNQKLRDEVGKLKAIEDTLSQAQNALSEAQKYKSIFGG</sequence>
<keyword evidence="1" id="KW-0175">Coiled coil</keyword>
<dbReference type="Proteomes" id="UP000192927">
    <property type="component" value="Unassembled WGS sequence"/>
</dbReference>